<organism evidence="2 3">
    <name type="scientific">Chitiniphilus eburneus</name>
    <dbReference type="NCBI Taxonomy" id="2571148"/>
    <lineage>
        <taxon>Bacteria</taxon>
        <taxon>Pseudomonadati</taxon>
        <taxon>Pseudomonadota</taxon>
        <taxon>Betaproteobacteria</taxon>
        <taxon>Neisseriales</taxon>
        <taxon>Chitinibacteraceae</taxon>
        <taxon>Chitiniphilus</taxon>
    </lineage>
</organism>
<evidence type="ECO:0000313" key="3">
    <source>
        <dbReference type="Proteomes" id="UP000310016"/>
    </source>
</evidence>
<evidence type="ECO:0000256" key="1">
    <source>
        <dbReference type="SAM" id="Phobius"/>
    </source>
</evidence>
<feature type="transmembrane region" description="Helical" evidence="1">
    <location>
        <begin position="32"/>
        <end position="53"/>
    </location>
</feature>
<evidence type="ECO:0000313" key="2">
    <source>
        <dbReference type="EMBL" id="TJZ63859.1"/>
    </source>
</evidence>
<feature type="transmembrane region" description="Helical" evidence="1">
    <location>
        <begin position="103"/>
        <end position="131"/>
    </location>
</feature>
<reference evidence="2 3" key="1">
    <citation type="submission" date="2019-04" db="EMBL/GenBank/DDBJ databases">
        <title>Chitiniphilus eburnea sp. nov., a novel chitinolytic bacterium isolated from aquaculture sludge.</title>
        <authorList>
            <person name="Sheng M."/>
        </authorList>
    </citation>
    <scope>NUCLEOTIDE SEQUENCE [LARGE SCALE GENOMIC DNA]</scope>
    <source>
        <strain evidence="2 3">HX-2-15</strain>
    </source>
</reference>
<keyword evidence="1" id="KW-0472">Membrane</keyword>
<keyword evidence="1" id="KW-0812">Transmembrane</keyword>
<sequence length="138" mass="15839">MKKFYLNSMVFVLISLVHFCWLLRLPPVRCDGLVVAILTALLSWFFAFFLFGVMPRKRICILFGFLICMLFGAVVAGGVVLAFEYVRFPLPFMNSLRLGGLSWVLFTLFCCAGWVVGFLFFLWVVLANYYFAGIFKVK</sequence>
<proteinExistence type="predicted"/>
<gene>
    <name evidence="2" type="ORF">FAZ21_19615</name>
</gene>
<name>A0A4U0P8W5_9NEIS</name>
<dbReference type="RefSeq" id="WP_136775124.1">
    <property type="nucleotide sequence ID" value="NZ_CP156074.1"/>
</dbReference>
<keyword evidence="1" id="KW-1133">Transmembrane helix</keyword>
<keyword evidence="3" id="KW-1185">Reference proteome</keyword>
<feature type="transmembrane region" description="Helical" evidence="1">
    <location>
        <begin position="60"/>
        <end position="83"/>
    </location>
</feature>
<dbReference type="AlphaFoldDB" id="A0A4U0P8W5"/>
<accession>A0A4U0P8W5</accession>
<comment type="caution">
    <text evidence="2">The sequence shown here is derived from an EMBL/GenBank/DDBJ whole genome shotgun (WGS) entry which is preliminary data.</text>
</comment>
<protein>
    <submittedName>
        <fullName evidence="2">Uncharacterized protein</fullName>
    </submittedName>
</protein>
<dbReference type="Proteomes" id="UP000310016">
    <property type="component" value="Unassembled WGS sequence"/>
</dbReference>
<dbReference type="EMBL" id="SUMF01000055">
    <property type="protein sequence ID" value="TJZ63859.1"/>
    <property type="molecule type" value="Genomic_DNA"/>
</dbReference>